<keyword evidence="17" id="KW-1185">Reference proteome</keyword>
<comment type="similarity">
    <text evidence="1 12">Belongs to the peptidase S24 family.</text>
</comment>
<evidence type="ECO:0000313" key="16">
    <source>
        <dbReference type="EMBL" id="ETZ07270.1"/>
    </source>
</evidence>
<dbReference type="Pfam" id="PF00717">
    <property type="entry name" value="Peptidase_S24"/>
    <property type="match status" value="1"/>
</dbReference>
<dbReference type="InterPro" id="IPR015927">
    <property type="entry name" value="Peptidase_S24_S26A/B/C"/>
</dbReference>
<dbReference type="CDD" id="cd06529">
    <property type="entry name" value="S24_LexA-like"/>
    <property type="match status" value="1"/>
</dbReference>
<dbReference type="PRINTS" id="PR00726">
    <property type="entry name" value="LEXASERPTASE"/>
</dbReference>
<dbReference type="EMBL" id="AWTR02000055">
    <property type="protein sequence ID" value="ETZ07270.1"/>
    <property type="molecule type" value="Genomic_DNA"/>
</dbReference>
<keyword evidence="5 12" id="KW-0378">Hydrolase</keyword>
<organism evidence="16 17">
    <name type="scientific">Holospora obtusa F1</name>
    <dbReference type="NCBI Taxonomy" id="1399147"/>
    <lineage>
        <taxon>Bacteria</taxon>
        <taxon>Pseudomonadati</taxon>
        <taxon>Pseudomonadota</taxon>
        <taxon>Alphaproteobacteria</taxon>
        <taxon>Holosporales</taxon>
        <taxon>Holosporaceae</taxon>
        <taxon>Holospora</taxon>
    </lineage>
</organism>
<evidence type="ECO:0000313" key="17">
    <source>
        <dbReference type="Proteomes" id="UP000019112"/>
    </source>
</evidence>
<gene>
    <name evidence="16" type="ORF">P618_200544</name>
</gene>
<evidence type="ECO:0000256" key="8">
    <source>
        <dbReference type="ARBA" id="ARBA00023125"/>
    </source>
</evidence>
<dbReference type="InterPro" id="IPR036390">
    <property type="entry name" value="WH_DNA-bd_sf"/>
</dbReference>
<feature type="domain" description="Peptidase S24/S26A/S26B/S26C" evidence="14">
    <location>
        <begin position="105"/>
        <end position="218"/>
    </location>
</feature>
<evidence type="ECO:0000259" key="15">
    <source>
        <dbReference type="Pfam" id="PF01726"/>
    </source>
</evidence>
<keyword evidence="9" id="KW-0804">Transcription</keyword>
<keyword evidence="2" id="KW-0678">Repressor</keyword>
<dbReference type="GO" id="GO:0004252">
    <property type="term" value="F:serine-type endopeptidase activity"/>
    <property type="evidence" value="ECO:0007669"/>
    <property type="project" value="InterPro"/>
</dbReference>
<comment type="caution">
    <text evidence="16">The sequence shown here is derived from an EMBL/GenBank/DDBJ whole genome shotgun (WGS) entry which is preliminary data.</text>
</comment>
<proteinExistence type="inferred from homology"/>
<dbReference type="OrthoDB" id="9802364at2"/>
<evidence type="ECO:0000256" key="13">
    <source>
        <dbReference type="SAM" id="MobiDB-lite"/>
    </source>
</evidence>
<keyword evidence="11" id="KW-0742">SOS response</keyword>
<evidence type="ECO:0000256" key="4">
    <source>
        <dbReference type="ARBA" id="ARBA00022763"/>
    </source>
</evidence>
<keyword evidence="3" id="KW-0235">DNA replication</keyword>
<evidence type="ECO:0000256" key="10">
    <source>
        <dbReference type="ARBA" id="ARBA00023204"/>
    </source>
</evidence>
<dbReference type="PANTHER" id="PTHR33516:SF2">
    <property type="entry name" value="LEXA REPRESSOR-RELATED"/>
    <property type="match status" value="1"/>
</dbReference>
<dbReference type="InterPro" id="IPR036286">
    <property type="entry name" value="LexA/Signal_pep-like_sf"/>
</dbReference>
<feature type="domain" description="LexA repressor DNA-binding" evidence="15">
    <location>
        <begin position="23"/>
        <end position="84"/>
    </location>
</feature>
<dbReference type="InterPro" id="IPR006200">
    <property type="entry name" value="LexA"/>
</dbReference>
<keyword evidence="8" id="KW-0238">DNA-binding</keyword>
<evidence type="ECO:0000259" key="14">
    <source>
        <dbReference type="Pfam" id="PF00717"/>
    </source>
</evidence>
<dbReference type="Gene3D" id="1.10.10.10">
    <property type="entry name" value="Winged helix-like DNA-binding domain superfamily/Winged helix DNA-binding domain"/>
    <property type="match status" value="1"/>
</dbReference>
<keyword evidence="10" id="KW-0234">DNA repair</keyword>
<sequence>MRFNRKAMDAPKKNKPGPVKSVGLTKAQEDTFAVICRLKEQHGVAPTVREIAAERGVSAVSALEIIQQLEAKGYLRRGHGKARAIEILDQPLKSDQIPHIVPIQVIGRVAAGHPILAIQDDLGEFCVDASLARGECFALQICGDSMVDIGIHDKDYVVVRSQPTAMNGEVVVALIDDEATCKTFYQTLIGVELRHENPEHEVIHVKKGQDLRILGKVIAIRKTVEVKTNAANGVKQ</sequence>
<protein>
    <submittedName>
        <fullName evidence="16">LexA repressor</fullName>
    </submittedName>
</protein>
<evidence type="ECO:0000256" key="5">
    <source>
        <dbReference type="ARBA" id="ARBA00022801"/>
    </source>
</evidence>
<dbReference type="InterPro" id="IPR006197">
    <property type="entry name" value="Peptidase_S24_LexA"/>
</dbReference>
<dbReference type="GO" id="GO:0006260">
    <property type="term" value="P:DNA replication"/>
    <property type="evidence" value="ECO:0007669"/>
    <property type="project" value="UniProtKB-KW"/>
</dbReference>
<reference evidence="16 17" key="1">
    <citation type="journal article" date="2014" name="FEMS Microbiol. Lett.">
        <title>Draft genome sequences of three Holospora species (Holospora obtusa, Holospora undulata, and Holospora elegans), endonuclear symbiotic bacteria of the ciliate Paramecium caudatum.</title>
        <authorList>
            <person name="Dohra H."/>
            <person name="Tanaka K."/>
            <person name="Suzuki T."/>
            <person name="Fujishima M."/>
            <person name="Suzuki H."/>
        </authorList>
    </citation>
    <scope>NUCLEOTIDE SEQUENCE [LARGE SCALE GENOMIC DNA]</scope>
    <source>
        <strain evidence="16 17">F1</strain>
    </source>
</reference>
<dbReference type="SUPFAM" id="SSF46785">
    <property type="entry name" value="Winged helix' DNA-binding domain"/>
    <property type="match status" value="1"/>
</dbReference>
<evidence type="ECO:0000256" key="3">
    <source>
        <dbReference type="ARBA" id="ARBA00022705"/>
    </source>
</evidence>
<evidence type="ECO:0000256" key="1">
    <source>
        <dbReference type="ARBA" id="ARBA00007484"/>
    </source>
</evidence>
<dbReference type="GO" id="GO:0006508">
    <property type="term" value="P:proteolysis"/>
    <property type="evidence" value="ECO:0007669"/>
    <property type="project" value="InterPro"/>
</dbReference>
<evidence type="ECO:0000256" key="11">
    <source>
        <dbReference type="ARBA" id="ARBA00023236"/>
    </source>
</evidence>
<accession>W6TH55</accession>
<dbReference type="eggNOG" id="COG1974">
    <property type="taxonomic scope" value="Bacteria"/>
</dbReference>
<dbReference type="GO" id="GO:0045892">
    <property type="term" value="P:negative regulation of DNA-templated transcription"/>
    <property type="evidence" value="ECO:0007669"/>
    <property type="project" value="InterPro"/>
</dbReference>
<dbReference type="NCBIfam" id="TIGR00498">
    <property type="entry name" value="lexA"/>
    <property type="match status" value="1"/>
</dbReference>
<dbReference type="AlphaFoldDB" id="W6TH55"/>
<evidence type="ECO:0000256" key="2">
    <source>
        <dbReference type="ARBA" id="ARBA00022491"/>
    </source>
</evidence>
<feature type="region of interest" description="Disordered" evidence="13">
    <location>
        <begin position="1"/>
        <end position="22"/>
    </location>
</feature>
<name>W6TH55_HOLOB</name>
<dbReference type="GO" id="GO:0009432">
    <property type="term" value="P:SOS response"/>
    <property type="evidence" value="ECO:0007669"/>
    <property type="project" value="UniProtKB-KW"/>
</dbReference>
<dbReference type="STRING" id="1399147.P618_200544"/>
<keyword evidence="4" id="KW-0227">DNA damage</keyword>
<dbReference type="GO" id="GO:0003677">
    <property type="term" value="F:DNA binding"/>
    <property type="evidence" value="ECO:0007669"/>
    <property type="project" value="UniProtKB-KW"/>
</dbReference>
<dbReference type="InterPro" id="IPR050077">
    <property type="entry name" value="LexA_repressor"/>
</dbReference>
<keyword evidence="6 12" id="KW-0068">Autocatalytic cleavage</keyword>
<dbReference type="PANTHER" id="PTHR33516">
    <property type="entry name" value="LEXA REPRESSOR"/>
    <property type="match status" value="1"/>
</dbReference>
<dbReference type="Pfam" id="PF01726">
    <property type="entry name" value="LexA_DNA_bind"/>
    <property type="match status" value="1"/>
</dbReference>
<evidence type="ECO:0000256" key="7">
    <source>
        <dbReference type="ARBA" id="ARBA00023015"/>
    </source>
</evidence>
<dbReference type="InterPro" id="IPR039418">
    <property type="entry name" value="LexA-like"/>
</dbReference>
<dbReference type="GO" id="GO:0006281">
    <property type="term" value="P:DNA repair"/>
    <property type="evidence" value="ECO:0007669"/>
    <property type="project" value="UniProtKB-KW"/>
</dbReference>
<evidence type="ECO:0000256" key="6">
    <source>
        <dbReference type="ARBA" id="ARBA00022813"/>
    </source>
</evidence>
<evidence type="ECO:0000256" key="9">
    <source>
        <dbReference type="ARBA" id="ARBA00023163"/>
    </source>
</evidence>
<evidence type="ECO:0000256" key="12">
    <source>
        <dbReference type="RuleBase" id="RU003991"/>
    </source>
</evidence>
<feature type="compositionally biased region" description="Basic and acidic residues" evidence="13">
    <location>
        <begin position="1"/>
        <end position="12"/>
    </location>
</feature>
<dbReference type="InterPro" id="IPR006199">
    <property type="entry name" value="LexA_DNA-bd_dom"/>
</dbReference>
<dbReference type="Proteomes" id="UP000019112">
    <property type="component" value="Unassembled WGS sequence"/>
</dbReference>
<dbReference type="SUPFAM" id="SSF51306">
    <property type="entry name" value="LexA/Signal peptidase"/>
    <property type="match status" value="1"/>
</dbReference>
<keyword evidence="7" id="KW-0805">Transcription regulation</keyword>
<dbReference type="InterPro" id="IPR036388">
    <property type="entry name" value="WH-like_DNA-bd_sf"/>
</dbReference>
<dbReference type="Gene3D" id="2.10.109.10">
    <property type="entry name" value="Umud Fragment, subunit A"/>
    <property type="match status" value="1"/>
</dbReference>